<dbReference type="EMBL" id="CADEPI010000322">
    <property type="protein sequence ID" value="CAB3383754.1"/>
    <property type="molecule type" value="Genomic_DNA"/>
</dbReference>
<protein>
    <recommendedName>
        <fullName evidence="4">Glutamine-dependent asparagine synthetase</fullName>
    </recommendedName>
</protein>
<proteinExistence type="predicted"/>
<accession>A0A8S1DV27</accession>
<organism evidence="6 7">
    <name type="scientific">Cloeon dipterum</name>
    <dbReference type="NCBI Taxonomy" id="197152"/>
    <lineage>
        <taxon>Eukaryota</taxon>
        <taxon>Metazoa</taxon>
        <taxon>Ecdysozoa</taxon>
        <taxon>Arthropoda</taxon>
        <taxon>Hexapoda</taxon>
        <taxon>Insecta</taxon>
        <taxon>Pterygota</taxon>
        <taxon>Palaeoptera</taxon>
        <taxon>Ephemeroptera</taxon>
        <taxon>Pisciforma</taxon>
        <taxon>Baetidae</taxon>
        <taxon>Cloeon</taxon>
    </lineage>
</organism>
<dbReference type="PANTHER" id="PTHR11772">
    <property type="entry name" value="ASPARAGINE SYNTHETASE"/>
    <property type="match status" value="1"/>
</dbReference>
<evidence type="ECO:0000313" key="6">
    <source>
        <dbReference type="EMBL" id="CAB3383754.1"/>
    </source>
</evidence>
<dbReference type="OrthoDB" id="409189at2759"/>
<dbReference type="Proteomes" id="UP000494165">
    <property type="component" value="Unassembled WGS sequence"/>
</dbReference>
<dbReference type="GO" id="GO:0006529">
    <property type="term" value="P:asparagine biosynthetic process"/>
    <property type="evidence" value="ECO:0007669"/>
    <property type="project" value="TreeGrafter"/>
</dbReference>
<keyword evidence="2" id="KW-0547">Nucleotide-binding</keyword>
<evidence type="ECO:0000256" key="4">
    <source>
        <dbReference type="ARBA" id="ARBA00030234"/>
    </source>
</evidence>
<keyword evidence="7" id="KW-1185">Reference proteome</keyword>
<keyword evidence="3" id="KW-0067">ATP-binding</keyword>
<dbReference type="PANTHER" id="PTHR11772:SF23">
    <property type="entry name" value="ASPARAGINE SYNTHETASE [GLUTAMINE-HYDROLYZING]"/>
    <property type="match status" value="1"/>
</dbReference>
<dbReference type="AlphaFoldDB" id="A0A8S1DV27"/>
<evidence type="ECO:0000256" key="1">
    <source>
        <dbReference type="ARBA" id="ARBA00005187"/>
    </source>
</evidence>
<evidence type="ECO:0000256" key="3">
    <source>
        <dbReference type="ARBA" id="ARBA00022840"/>
    </source>
</evidence>
<evidence type="ECO:0000313" key="7">
    <source>
        <dbReference type="Proteomes" id="UP000494165"/>
    </source>
</evidence>
<sequence>MCGIWAVFGVQVDPGKHHQTVVKITHRGPDAWRTECDNRLKLRNEFGFEYESKCDVECILHLYEKNGADGTAKFLDGVFAFCLVDTLNRRVILARDPFGVRPLFRITGPEGVLAVCSEAKGLIALMKGQEEWRMDPVLPGYFEEYELNSEGGAALIRKEQFYVIGDKPQYSLAVSEEG</sequence>
<evidence type="ECO:0000259" key="5">
    <source>
        <dbReference type="PROSITE" id="PS51278"/>
    </source>
</evidence>
<name>A0A8S1DV27_9INSE</name>
<comment type="pathway">
    <text evidence="1">Amino-acid biosynthesis; L-asparagine biosynthesis; L-asparagine from L-aspartate (L-Gln route): step 1/1.</text>
</comment>
<gene>
    <name evidence="6" type="ORF">CLODIP_2_CD02765</name>
</gene>
<dbReference type="SUPFAM" id="SSF56235">
    <property type="entry name" value="N-terminal nucleophile aminohydrolases (Ntn hydrolases)"/>
    <property type="match status" value="1"/>
</dbReference>
<dbReference type="PROSITE" id="PS51278">
    <property type="entry name" value="GATASE_TYPE_2"/>
    <property type="match status" value="1"/>
</dbReference>
<dbReference type="Pfam" id="PF13537">
    <property type="entry name" value="GATase_7"/>
    <property type="match status" value="1"/>
</dbReference>
<reference evidence="6 7" key="1">
    <citation type="submission" date="2020-04" db="EMBL/GenBank/DDBJ databases">
        <authorList>
            <person name="Alioto T."/>
            <person name="Alioto T."/>
            <person name="Gomez Garrido J."/>
        </authorList>
    </citation>
    <scope>NUCLEOTIDE SEQUENCE [LARGE SCALE GENOMIC DNA]</scope>
</reference>
<dbReference type="InterPro" id="IPR017932">
    <property type="entry name" value="GATase_2_dom"/>
</dbReference>
<evidence type="ECO:0000256" key="2">
    <source>
        <dbReference type="ARBA" id="ARBA00022741"/>
    </source>
</evidence>
<comment type="caution">
    <text evidence="6">The sequence shown here is derived from an EMBL/GenBank/DDBJ whole genome shotgun (WGS) entry which is preliminary data.</text>
</comment>
<dbReference type="GO" id="GO:0005524">
    <property type="term" value="F:ATP binding"/>
    <property type="evidence" value="ECO:0007669"/>
    <property type="project" value="UniProtKB-KW"/>
</dbReference>
<dbReference type="InterPro" id="IPR050795">
    <property type="entry name" value="Asn_Synthetase"/>
</dbReference>
<dbReference type="GO" id="GO:0004066">
    <property type="term" value="F:asparagine synthase (glutamine-hydrolyzing) activity"/>
    <property type="evidence" value="ECO:0007669"/>
    <property type="project" value="TreeGrafter"/>
</dbReference>
<dbReference type="InterPro" id="IPR029055">
    <property type="entry name" value="Ntn_hydrolases_N"/>
</dbReference>
<dbReference type="Gene3D" id="3.60.20.10">
    <property type="entry name" value="Glutamine Phosphoribosylpyrophosphate, subunit 1, domain 1"/>
    <property type="match status" value="1"/>
</dbReference>
<feature type="domain" description="Glutamine amidotransferase type-2" evidence="5">
    <location>
        <begin position="1"/>
        <end position="148"/>
    </location>
</feature>
<dbReference type="GO" id="GO:0005829">
    <property type="term" value="C:cytosol"/>
    <property type="evidence" value="ECO:0007669"/>
    <property type="project" value="TreeGrafter"/>
</dbReference>